<evidence type="ECO:0000259" key="6">
    <source>
        <dbReference type="Pfam" id="PF03968"/>
    </source>
</evidence>
<dbReference type="RefSeq" id="WP_120175863.1">
    <property type="nucleotide sequence ID" value="NZ_AP018786.1"/>
</dbReference>
<feature type="region of interest" description="Disordered" evidence="5">
    <location>
        <begin position="164"/>
        <end position="200"/>
    </location>
</feature>
<dbReference type="GO" id="GO:0009279">
    <property type="term" value="C:cell outer membrane"/>
    <property type="evidence" value="ECO:0007669"/>
    <property type="project" value="TreeGrafter"/>
</dbReference>
<dbReference type="PANTHER" id="PTHR36504">
    <property type="entry name" value="LIPOPOLYSACCHARIDE EXPORT SYSTEM PROTEIN LPTA"/>
    <property type="match status" value="1"/>
</dbReference>
<feature type="compositionally biased region" description="Basic and acidic residues" evidence="5">
    <location>
        <begin position="172"/>
        <end position="182"/>
    </location>
</feature>
<dbReference type="PANTHER" id="PTHR36504:SF1">
    <property type="entry name" value="LIPOPOLYSACCHARIDE EXPORT SYSTEM PROTEIN LPTA"/>
    <property type="match status" value="1"/>
</dbReference>
<protein>
    <recommendedName>
        <fullName evidence="4">Lipopolysaccharide export system protein LptA</fullName>
    </recommendedName>
</protein>
<dbReference type="KEGG" id="sutt:SUTMEG_00900"/>
<feature type="compositionally biased region" description="Polar residues" evidence="5">
    <location>
        <begin position="186"/>
        <end position="200"/>
    </location>
</feature>
<keyword evidence="1 4" id="KW-0813">Transport</keyword>
<sequence length="200" mass="21664" precursor="true">MRSILCASLCALVVAPAFALSSDREQPIEVTADRFNGDEVKQTAVYSGNVVVSQGSMHLQGANLELRLTPKGYRQATITGGPAKFRQQRDPKGSVGPDEWVHAEAATIVYDEERDTITLTGKAKLSRTESGVEKDLTRGEKIVYDLRNARSTVEGGVVGGKRQRVSTVIAPRTKDSNAEADRPSAQLKNSTKLTVQPEQP</sequence>
<dbReference type="InterPro" id="IPR005653">
    <property type="entry name" value="OstA-like_N"/>
</dbReference>
<evidence type="ECO:0000256" key="1">
    <source>
        <dbReference type="ARBA" id="ARBA00022448"/>
    </source>
</evidence>
<name>A0A2Z6I749_9BURK</name>
<dbReference type="GO" id="GO:0043165">
    <property type="term" value="P:Gram-negative-bacterium-type cell outer membrane assembly"/>
    <property type="evidence" value="ECO:0007669"/>
    <property type="project" value="UniProtKB-UniRule"/>
</dbReference>
<evidence type="ECO:0000256" key="4">
    <source>
        <dbReference type="HAMAP-Rule" id="MF_01914"/>
    </source>
</evidence>
<gene>
    <name evidence="4 7" type="primary">lptA</name>
    <name evidence="7" type="ORF">SUTMEG_00900</name>
</gene>
<keyword evidence="2 4" id="KW-0732">Signal</keyword>
<reference evidence="7 8" key="1">
    <citation type="journal article" date="2018" name="Int. J. Syst. Evol. Microbiol.">
        <title>Mesosutterella multiformis gen. nov., sp. nov., a member of the family Sutterellaceae and Sutterella megalosphaeroides sp. nov., isolated from human faeces.</title>
        <authorList>
            <person name="Sakamoto M."/>
            <person name="Ikeyama N."/>
            <person name="Kunihiro T."/>
            <person name="Iino T."/>
            <person name="Yuki M."/>
            <person name="Ohkuma M."/>
        </authorList>
    </citation>
    <scope>NUCLEOTIDE SEQUENCE [LARGE SCALE GENOMIC DNA]</scope>
    <source>
        <strain evidence="7 8">6FBBBH3</strain>
    </source>
</reference>
<accession>A0A2Z6I749</accession>
<evidence type="ECO:0000313" key="8">
    <source>
        <dbReference type="Proteomes" id="UP000271003"/>
    </source>
</evidence>
<dbReference type="GO" id="GO:0015920">
    <property type="term" value="P:lipopolysaccharide transport"/>
    <property type="evidence" value="ECO:0007669"/>
    <property type="project" value="UniProtKB-UniRule"/>
</dbReference>
<dbReference type="Gene3D" id="2.60.450.10">
    <property type="entry name" value="Lipopolysaccharide (LPS) transport protein A like domain"/>
    <property type="match status" value="1"/>
</dbReference>
<comment type="subunit">
    <text evidence="4">Component of the lipopolysaccharide transport and assembly complex.</text>
</comment>
<evidence type="ECO:0000256" key="3">
    <source>
        <dbReference type="ARBA" id="ARBA00022764"/>
    </source>
</evidence>
<dbReference type="OrthoDB" id="5294855at2"/>
<evidence type="ECO:0000256" key="5">
    <source>
        <dbReference type="SAM" id="MobiDB-lite"/>
    </source>
</evidence>
<feature type="chain" id="PRO_5016472374" description="Lipopolysaccharide export system protein LptA" evidence="4">
    <location>
        <begin position="20"/>
        <end position="200"/>
    </location>
</feature>
<evidence type="ECO:0000256" key="2">
    <source>
        <dbReference type="ARBA" id="ARBA00022729"/>
    </source>
</evidence>
<feature type="domain" description="Organic solvent tolerance-like N-terminal" evidence="6">
    <location>
        <begin position="29"/>
        <end position="147"/>
    </location>
</feature>
<dbReference type="GO" id="GO:0030288">
    <property type="term" value="C:outer membrane-bounded periplasmic space"/>
    <property type="evidence" value="ECO:0007669"/>
    <property type="project" value="TreeGrafter"/>
</dbReference>
<comment type="similarity">
    <text evidence="4">Belongs to the LptA family.</text>
</comment>
<dbReference type="EMBL" id="AP018786">
    <property type="protein sequence ID" value="BBF22199.1"/>
    <property type="molecule type" value="Genomic_DNA"/>
</dbReference>
<comment type="function">
    <text evidence="4">Involved in the assembly of lipopolysaccharide (LPS). Required for the translocation of LPS from the inner membrane to the outer membrane.</text>
</comment>
<dbReference type="GO" id="GO:0017089">
    <property type="term" value="F:glycolipid transfer activity"/>
    <property type="evidence" value="ECO:0007669"/>
    <property type="project" value="TreeGrafter"/>
</dbReference>
<proteinExistence type="inferred from homology"/>
<evidence type="ECO:0000313" key="7">
    <source>
        <dbReference type="EMBL" id="BBF22199.1"/>
    </source>
</evidence>
<keyword evidence="3 4" id="KW-0574">Periplasm</keyword>
<feature type="signal peptide" evidence="4">
    <location>
        <begin position="1"/>
        <end position="19"/>
    </location>
</feature>
<dbReference type="HAMAP" id="MF_01914">
    <property type="entry name" value="LPS_assembly_LptA"/>
    <property type="match status" value="1"/>
</dbReference>
<dbReference type="InterPro" id="IPR014340">
    <property type="entry name" value="LptA"/>
</dbReference>
<dbReference type="AlphaFoldDB" id="A0A2Z6I749"/>
<dbReference type="InterPro" id="IPR052037">
    <property type="entry name" value="LPS_export_LptA"/>
</dbReference>
<dbReference type="Proteomes" id="UP000271003">
    <property type="component" value="Chromosome"/>
</dbReference>
<dbReference type="GO" id="GO:0001530">
    <property type="term" value="F:lipopolysaccharide binding"/>
    <property type="evidence" value="ECO:0007669"/>
    <property type="project" value="InterPro"/>
</dbReference>
<keyword evidence="8" id="KW-1185">Reference proteome</keyword>
<organism evidence="7 8">
    <name type="scientific">Sutterella megalosphaeroides</name>
    <dbReference type="NCBI Taxonomy" id="2494234"/>
    <lineage>
        <taxon>Bacteria</taxon>
        <taxon>Pseudomonadati</taxon>
        <taxon>Pseudomonadota</taxon>
        <taxon>Betaproteobacteria</taxon>
        <taxon>Burkholderiales</taxon>
        <taxon>Sutterellaceae</taxon>
        <taxon>Sutterella</taxon>
    </lineage>
</organism>
<comment type="subcellular location">
    <subcellularLocation>
        <location evidence="4">Periplasm</location>
    </subcellularLocation>
</comment>
<dbReference type="NCBIfam" id="TIGR03002">
    <property type="entry name" value="outer_YhbN_LptA"/>
    <property type="match status" value="1"/>
</dbReference>
<dbReference type="Pfam" id="PF03968">
    <property type="entry name" value="LptD_N"/>
    <property type="match status" value="1"/>
</dbReference>